<feature type="region of interest" description="Disordered" evidence="1">
    <location>
        <begin position="1"/>
        <end position="76"/>
    </location>
</feature>
<proteinExistence type="predicted"/>
<evidence type="ECO:0000256" key="1">
    <source>
        <dbReference type="SAM" id="MobiDB-lite"/>
    </source>
</evidence>
<organism evidence="3 4">
    <name type="scientific">Streptomyces sedi</name>
    <dbReference type="NCBI Taxonomy" id="555059"/>
    <lineage>
        <taxon>Bacteria</taxon>
        <taxon>Bacillati</taxon>
        <taxon>Actinomycetota</taxon>
        <taxon>Actinomycetes</taxon>
        <taxon>Kitasatosporales</taxon>
        <taxon>Streptomycetaceae</taxon>
        <taxon>Streptomyces</taxon>
    </lineage>
</organism>
<feature type="domain" description="Mycothiol-dependent maleylpyruvate isomerase metal-binding" evidence="2">
    <location>
        <begin position="87"/>
        <end position="169"/>
    </location>
</feature>
<reference evidence="3 4" key="1">
    <citation type="submission" date="2019-06" db="EMBL/GenBank/DDBJ databases">
        <title>Draft genome of Streptomyces sedi sp. JCM16909.</title>
        <authorList>
            <person name="Klykleung N."/>
            <person name="Tanasupawat S."/>
            <person name="Kudo T."/>
            <person name="Yuki M."/>
            <person name="Ohkuma M."/>
        </authorList>
    </citation>
    <scope>NUCLEOTIDE SEQUENCE [LARGE SCALE GENOMIC DNA]</scope>
    <source>
        <strain evidence="3 4">JCM 16909</strain>
    </source>
</reference>
<keyword evidence="3" id="KW-0413">Isomerase</keyword>
<dbReference type="GO" id="GO:0046872">
    <property type="term" value="F:metal ion binding"/>
    <property type="evidence" value="ECO:0007669"/>
    <property type="project" value="InterPro"/>
</dbReference>
<dbReference type="InterPro" id="IPR024344">
    <property type="entry name" value="MDMPI_metal-binding"/>
</dbReference>
<dbReference type="AlphaFoldDB" id="A0A5C4VEH0"/>
<keyword evidence="4" id="KW-1185">Reference proteome</keyword>
<sequence>MQAATAGRDRAGHRRLAAPKRPAQRPAGRAGRHVPPRRRPLSHRHRAGTEGEGERKHMESERRATDAPGTGWWTPAPRHVAYAHTRRSLTRLLERRQNAGGTPVPACPGWNVTDLVRHLVGICLAVRTRIVRGEDAEVPALATATGPDSGDLRRLLELWAQLGAELDARVGGGTAELSEPLIMDAFTHELDIRRALDEPPPVGHPAFAGSLDLVARGFCHAVRTAELPPLRVVSVGGPSWPSGPGEPVATLRAAPWDLLRSLTGRRSPAQLAALDWRGADPAHWLPAFTWGPFTPPATAHERPALAR</sequence>
<keyword evidence="3" id="KW-0670">Pyruvate</keyword>
<comment type="caution">
    <text evidence="3">The sequence shown here is derived from an EMBL/GenBank/DDBJ whole genome shotgun (WGS) entry which is preliminary data.</text>
</comment>
<dbReference type="NCBIfam" id="TIGR03083">
    <property type="entry name" value="maleylpyruvate isomerase family mycothiol-dependent enzyme"/>
    <property type="match status" value="1"/>
</dbReference>
<dbReference type="GO" id="GO:0016853">
    <property type="term" value="F:isomerase activity"/>
    <property type="evidence" value="ECO:0007669"/>
    <property type="project" value="UniProtKB-KW"/>
</dbReference>
<evidence type="ECO:0000259" key="2">
    <source>
        <dbReference type="Pfam" id="PF11716"/>
    </source>
</evidence>
<dbReference type="Pfam" id="PF11716">
    <property type="entry name" value="MDMPI_N"/>
    <property type="match status" value="1"/>
</dbReference>
<dbReference type="InterPro" id="IPR017517">
    <property type="entry name" value="Maleyloyr_isom"/>
</dbReference>
<dbReference type="SUPFAM" id="SSF109854">
    <property type="entry name" value="DinB/YfiT-like putative metalloenzymes"/>
    <property type="match status" value="1"/>
</dbReference>
<protein>
    <submittedName>
        <fullName evidence="3">Maleylpyruvate isomerase family mycothiol-dependent enzyme</fullName>
    </submittedName>
</protein>
<evidence type="ECO:0000313" key="4">
    <source>
        <dbReference type="Proteomes" id="UP000311713"/>
    </source>
</evidence>
<gene>
    <name evidence="3" type="ORF">FH715_01165</name>
</gene>
<feature type="compositionally biased region" description="Basic residues" evidence="1">
    <location>
        <begin position="30"/>
        <end position="46"/>
    </location>
</feature>
<dbReference type="OrthoDB" id="154293at2"/>
<feature type="compositionally biased region" description="Low complexity" evidence="1">
    <location>
        <begin position="19"/>
        <end position="29"/>
    </location>
</feature>
<accession>A0A5C4VEH0</accession>
<dbReference type="InterPro" id="IPR034660">
    <property type="entry name" value="DinB/YfiT-like"/>
</dbReference>
<dbReference type="EMBL" id="VDGT01000001">
    <property type="protein sequence ID" value="TNM34327.1"/>
    <property type="molecule type" value="Genomic_DNA"/>
</dbReference>
<feature type="compositionally biased region" description="Basic and acidic residues" evidence="1">
    <location>
        <begin position="47"/>
        <end position="65"/>
    </location>
</feature>
<dbReference type="Proteomes" id="UP000311713">
    <property type="component" value="Unassembled WGS sequence"/>
</dbReference>
<evidence type="ECO:0000313" key="3">
    <source>
        <dbReference type="EMBL" id="TNM34327.1"/>
    </source>
</evidence>
<name>A0A5C4VEH0_9ACTN</name>